<proteinExistence type="predicted"/>
<accession>A0A183INV4</accession>
<dbReference type="AlphaFoldDB" id="A0A183INV4"/>
<organism evidence="3">
    <name type="scientific">Soboliphyme baturini</name>
    <dbReference type="NCBI Taxonomy" id="241478"/>
    <lineage>
        <taxon>Eukaryota</taxon>
        <taxon>Metazoa</taxon>
        <taxon>Ecdysozoa</taxon>
        <taxon>Nematoda</taxon>
        <taxon>Enoplea</taxon>
        <taxon>Dorylaimia</taxon>
        <taxon>Dioctophymatida</taxon>
        <taxon>Dioctophymatoidea</taxon>
        <taxon>Soboliphymatidae</taxon>
        <taxon>Soboliphyme</taxon>
    </lineage>
</organism>
<protein>
    <submittedName>
        <fullName evidence="1 3">Uncharacterized protein</fullName>
    </submittedName>
</protein>
<evidence type="ECO:0000313" key="2">
    <source>
        <dbReference type="Proteomes" id="UP000270296"/>
    </source>
</evidence>
<dbReference type="WBParaSite" id="SBAD_0000551701-mRNA-1">
    <property type="protein sequence ID" value="SBAD_0000551701-mRNA-1"/>
    <property type="gene ID" value="SBAD_0000551701"/>
</dbReference>
<sequence>MVCDESHSQVSVSDVITELEEEAEEEQTGIEASSVASNCCSAIEFDHRLTGRSWRRGASRCGDECGKPVFPRHDLSRD</sequence>
<reference evidence="1 2" key="2">
    <citation type="submission" date="2018-11" db="EMBL/GenBank/DDBJ databases">
        <authorList>
            <consortium name="Pathogen Informatics"/>
        </authorList>
    </citation>
    <scope>NUCLEOTIDE SEQUENCE [LARGE SCALE GENOMIC DNA]</scope>
</reference>
<reference evidence="3" key="1">
    <citation type="submission" date="2016-06" db="UniProtKB">
        <authorList>
            <consortium name="WormBaseParasite"/>
        </authorList>
    </citation>
    <scope>IDENTIFICATION</scope>
</reference>
<keyword evidence="2" id="KW-1185">Reference proteome</keyword>
<evidence type="ECO:0000313" key="3">
    <source>
        <dbReference type="WBParaSite" id="SBAD_0000551701-mRNA-1"/>
    </source>
</evidence>
<dbReference type="EMBL" id="UZAM01008896">
    <property type="protein sequence ID" value="VDP06865.1"/>
    <property type="molecule type" value="Genomic_DNA"/>
</dbReference>
<gene>
    <name evidence="1" type="ORF">SBAD_LOCUS5301</name>
</gene>
<dbReference type="Proteomes" id="UP000270296">
    <property type="component" value="Unassembled WGS sequence"/>
</dbReference>
<name>A0A183INV4_9BILA</name>
<evidence type="ECO:0000313" key="1">
    <source>
        <dbReference type="EMBL" id="VDP06865.1"/>
    </source>
</evidence>